<protein>
    <submittedName>
        <fullName evidence="2">Uncharacterized protein</fullName>
    </submittedName>
</protein>
<gene>
    <name evidence="2" type="ORF">SAMN05216362_1076</name>
</gene>
<keyword evidence="1" id="KW-0472">Membrane</keyword>
<feature type="transmembrane region" description="Helical" evidence="1">
    <location>
        <begin position="95"/>
        <end position="115"/>
    </location>
</feature>
<dbReference type="AlphaFoldDB" id="A0A1H9DFU0"/>
<accession>A0A1H9DFU0</accession>
<dbReference type="RefSeq" id="WP_091772982.1">
    <property type="nucleotide sequence ID" value="NZ_FOES01000007.1"/>
</dbReference>
<reference evidence="2 3" key="1">
    <citation type="submission" date="2016-10" db="EMBL/GenBank/DDBJ databases">
        <authorList>
            <person name="de Groot N.N."/>
        </authorList>
    </citation>
    <scope>NUCLEOTIDE SEQUENCE [LARGE SCALE GENOMIC DNA]</scope>
    <source>
        <strain evidence="2 3">DSM 21633</strain>
    </source>
</reference>
<sequence>MIHGYIWLTTLAIYFSLPLLRVLYGHYTFWICLSILMIMIVLPYLYAKRIVFGLRNPHKSKFGRISFTFIILLIFFGLILYRSSFNESTIELYPIAIYLYLAANLLFILAPGLLLKPGVIDKMDE</sequence>
<organism evidence="2 3">
    <name type="scientific">Piscibacillus halophilus</name>
    <dbReference type="NCBI Taxonomy" id="571933"/>
    <lineage>
        <taxon>Bacteria</taxon>
        <taxon>Bacillati</taxon>
        <taxon>Bacillota</taxon>
        <taxon>Bacilli</taxon>
        <taxon>Bacillales</taxon>
        <taxon>Bacillaceae</taxon>
        <taxon>Piscibacillus</taxon>
    </lineage>
</organism>
<evidence type="ECO:0000256" key="1">
    <source>
        <dbReference type="SAM" id="Phobius"/>
    </source>
</evidence>
<name>A0A1H9DFU0_9BACI</name>
<dbReference type="Proteomes" id="UP000199427">
    <property type="component" value="Unassembled WGS sequence"/>
</dbReference>
<keyword evidence="1" id="KW-1133">Transmembrane helix</keyword>
<proteinExistence type="predicted"/>
<dbReference type="EMBL" id="FOES01000007">
    <property type="protein sequence ID" value="SEQ12350.1"/>
    <property type="molecule type" value="Genomic_DNA"/>
</dbReference>
<evidence type="ECO:0000313" key="2">
    <source>
        <dbReference type="EMBL" id="SEQ12350.1"/>
    </source>
</evidence>
<keyword evidence="3" id="KW-1185">Reference proteome</keyword>
<feature type="transmembrane region" description="Helical" evidence="1">
    <location>
        <begin position="5"/>
        <end position="21"/>
    </location>
</feature>
<keyword evidence="1" id="KW-0812">Transmembrane</keyword>
<feature type="transmembrane region" description="Helical" evidence="1">
    <location>
        <begin position="27"/>
        <end position="45"/>
    </location>
</feature>
<evidence type="ECO:0000313" key="3">
    <source>
        <dbReference type="Proteomes" id="UP000199427"/>
    </source>
</evidence>
<feature type="transmembrane region" description="Helical" evidence="1">
    <location>
        <begin position="65"/>
        <end position="83"/>
    </location>
</feature>